<keyword evidence="1" id="KW-0732">Signal</keyword>
<reference evidence="3" key="1">
    <citation type="submission" date="2022-01" db="EMBL/GenBank/DDBJ databases">
        <title>Genome Sequence Resource for Two Populations of Ditylenchus destructor, the Migratory Endoparasitic Phytonematode.</title>
        <authorList>
            <person name="Zhang H."/>
            <person name="Lin R."/>
            <person name="Xie B."/>
        </authorList>
    </citation>
    <scope>NUCLEOTIDE SEQUENCE</scope>
    <source>
        <strain evidence="3">BazhouSP</strain>
    </source>
</reference>
<sequence>MRLTILLTFILVSFTSQEETLENAVSSEYDPEDYGPYIRPPISSAPADNHTSDQANLWRQSAIHTLWRERKNMSHTPIITLKLNGAKIVLKNESASRSESLKHRFAWALFMWAVLQGHVQQNTTVYEASSGNTAASEAYMCGLINVKFITFVPKATDEAKVRRIKRFGGRVYKVENGTIEEAAEKAAKNDTNGFYMNQFGNADVAEEHHFTNREGKRRGSIAGSRFL</sequence>
<gene>
    <name evidence="3" type="ORF">DdX_16866</name>
</gene>
<feature type="chain" id="PRO_5042034246" evidence="1">
    <location>
        <begin position="18"/>
        <end position="227"/>
    </location>
</feature>
<dbReference type="SUPFAM" id="SSF53686">
    <property type="entry name" value="Tryptophan synthase beta subunit-like PLP-dependent enzymes"/>
    <property type="match status" value="1"/>
</dbReference>
<dbReference type="InterPro" id="IPR050214">
    <property type="entry name" value="Cys_Synth/Cystath_Beta-Synth"/>
</dbReference>
<dbReference type="GO" id="GO:0019344">
    <property type="term" value="P:cysteine biosynthetic process"/>
    <property type="evidence" value="ECO:0007669"/>
    <property type="project" value="UniProtKB-ARBA"/>
</dbReference>
<feature type="domain" description="Tryptophan synthase beta chain-like PALP" evidence="2">
    <location>
        <begin position="75"/>
        <end position="210"/>
    </location>
</feature>
<organism evidence="3 4">
    <name type="scientific">Ditylenchus destructor</name>
    <dbReference type="NCBI Taxonomy" id="166010"/>
    <lineage>
        <taxon>Eukaryota</taxon>
        <taxon>Metazoa</taxon>
        <taxon>Ecdysozoa</taxon>
        <taxon>Nematoda</taxon>
        <taxon>Chromadorea</taxon>
        <taxon>Rhabditida</taxon>
        <taxon>Tylenchina</taxon>
        <taxon>Tylenchomorpha</taxon>
        <taxon>Sphaerularioidea</taxon>
        <taxon>Anguinidae</taxon>
        <taxon>Anguininae</taxon>
        <taxon>Ditylenchus</taxon>
    </lineage>
</organism>
<dbReference type="Proteomes" id="UP001201812">
    <property type="component" value="Unassembled WGS sequence"/>
</dbReference>
<dbReference type="InterPro" id="IPR001926">
    <property type="entry name" value="TrpB-like_PALP"/>
</dbReference>
<evidence type="ECO:0000313" key="3">
    <source>
        <dbReference type="EMBL" id="KAI1700198.1"/>
    </source>
</evidence>
<dbReference type="Pfam" id="PF00291">
    <property type="entry name" value="PALP"/>
    <property type="match status" value="1"/>
</dbReference>
<accession>A0AAD4MMQ5</accession>
<evidence type="ECO:0000259" key="2">
    <source>
        <dbReference type="Pfam" id="PF00291"/>
    </source>
</evidence>
<dbReference type="InterPro" id="IPR036052">
    <property type="entry name" value="TrpB-like_PALP_sf"/>
</dbReference>
<evidence type="ECO:0000256" key="1">
    <source>
        <dbReference type="SAM" id="SignalP"/>
    </source>
</evidence>
<keyword evidence="4" id="KW-1185">Reference proteome</keyword>
<proteinExistence type="predicted"/>
<dbReference type="EMBL" id="JAKKPZ010000153">
    <property type="protein sequence ID" value="KAI1700198.1"/>
    <property type="molecule type" value="Genomic_DNA"/>
</dbReference>
<comment type="caution">
    <text evidence="3">The sequence shown here is derived from an EMBL/GenBank/DDBJ whole genome shotgun (WGS) entry which is preliminary data.</text>
</comment>
<feature type="signal peptide" evidence="1">
    <location>
        <begin position="1"/>
        <end position="17"/>
    </location>
</feature>
<dbReference type="PANTHER" id="PTHR10314">
    <property type="entry name" value="CYSTATHIONINE BETA-SYNTHASE"/>
    <property type="match status" value="1"/>
</dbReference>
<protein>
    <submittedName>
        <fullName evidence="3">Pyridoxal-phosphate dependent enzyme domain-containing protein</fullName>
    </submittedName>
</protein>
<dbReference type="AlphaFoldDB" id="A0AAD4MMQ5"/>
<dbReference type="Gene3D" id="3.40.50.1100">
    <property type="match status" value="2"/>
</dbReference>
<name>A0AAD4MMQ5_9BILA</name>
<evidence type="ECO:0000313" key="4">
    <source>
        <dbReference type="Proteomes" id="UP001201812"/>
    </source>
</evidence>